<keyword evidence="5" id="KW-0448">Lipopolysaccharide biosynthesis</keyword>
<evidence type="ECO:0000256" key="4">
    <source>
        <dbReference type="ARBA" id="ARBA00022692"/>
    </source>
</evidence>
<feature type="domain" description="Glycosyltransferase 2-like" evidence="9">
    <location>
        <begin position="4"/>
        <end position="168"/>
    </location>
</feature>
<dbReference type="Proteomes" id="UP000027601">
    <property type="component" value="Unassembled WGS sequence"/>
</dbReference>
<keyword evidence="7 8" id="KW-0472">Membrane</keyword>
<dbReference type="RefSeq" id="WP_024997692.1">
    <property type="nucleotide sequence ID" value="NZ_ATZI01000025.1"/>
</dbReference>
<comment type="caution">
    <text evidence="10">The sequence shown here is derived from an EMBL/GenBank/DDBJ whole genome shotgun (WGS) entry which is preliminary data.</text>
</comment>
<sequence length="317" mass="36368">MDISVVIPLYNEEESLPELYSWIERVMKANNYSFEVIFVNDGSTDDSWEVIEQLKATSGETVKGIKFRRNYGKSPALYCGFKEAQGEVVITMDADLQDSPDEIPELYRMITEEGYDLVSGWKQKRYDPLSKTLPTKLFNATARKVSGIKNLHDFNCGLKAYRKKVVKNIEVYGEMHRYIPYLAKNAGFKKIGERIVQHQARKYGTTKFGLNRFVNGYLDLISLWFLSRFGIKPMHFFGLLGSLMFLLGFISVIAVGVSKLYNMYNGMPYRLVTESPYFYLSLTAMIIGTQLFLAGFLGELISRNAPERNNYQIEEIV</sequence>
<keyword evidence="2" id="KW-0328">Glycosyltransferase</keyword>
<name>A0A069D5K7_9BACE</name>
<evidence type="ECO:0000259" key="9">
    <source>
        <dbReference type="Pfam" id="PF00535"/>
    </source>
</evidence>
<dbReference type="EMBL" id="BAJS01000041">
    <property type="protein sequence ID" value="GAK38173.1"/>
    <property type="molecule type" value="Genomic_DNA"/>
</dbReference>
<gene>
    <name evidence="10" type="ORF">JCM15093_3491</name>
</gene>
<dbReference type="GO" id="GO:0099621">
    <property type="term" value="F:undecaprenyl-phosphate 4-deoxy-4-formamido-L-arabinose transferase activity"/>
    <property type="evidence" value="ECO:0007669"/>
    <property type="project" value="TreeGrafter"/>
</dbReference>
<dbReference type="PANTHER" id="PTHR48090:SF3">
    <property type="entry name" value="UNDECAPRENYL-PHOSPHATE 4-DEOXY-4-FORMAMIDO-L-ARABINOSE TRANSFERASE"/>
    <property type="match status" value="1"/>
</dbReference>
<dbReference type="GO" id="GO:0009103">
    <property type="term" value="P:lipopolysaccharide biosynthetic process"/>
    <property type="evidence" value="ECO:0007669"/>
    <property type="project" value="UniProtKB-KW"/>
</dbReference>
<dbReference type="InterPro" id="IPR029044">
    <property type="entry name" value="Nucleotide-diphossugar_trans"/>
</dbReference>
<organism evidence="10 11">
    <name type="scientific">Bacteroides graminisolvens DSM 19988 = JCM 15093</name>
    <dbReference type="NCBI Taxonomy" id="1121097"/>
    <lineage>
        <taxon>Bacteria</taxon>
        <taxon>Pseudomonadati</taxon>
        <taxon>Bacteroidota</taxon>
        <taxon>Bacteroidia</taxon>
        <taxon>Bacteroidales</taxon>
        <taxon>Bacteroidaceae</taxon>
        <taxon>Bacteroides</taxon>
    </lineage>
</organism>
<evidence type="ECO:0000256" key="7">
    <source>
        <dbReference type="ARBA" id="ARBA00023136"/>
    </source>
</evidence>
<keyword evidence="6 8" id="KW-1133">Transmembrane helix</keyword>
<evidence type="ECO:0000313" key="10">
    <source>
        <dbReference type="EMBL" id="GAK38173.1"/>
    </source>
</evidence>
<dbReference type="InterPro" id="IPR050256">
    <property type="entry name" value="Glycosyltransferase_2"/>
</dbReference>
<feature type="transmembrane region" description="Helical" evidence="8">
    <location>
        <begin position="277"/>
        <end position="298"/>
    </location>
</feature>
<dbReference type="InterPro" id="IPR001173">
    <property type="entry name" value="Glyco_trans_2-like"/>
</dbReference>
<dbReference type="GO" id="GO:0005886">
    <property type="term" value="C:plasma membrane"/>
    <property type="evidence" value="ECO:0007669"/>
    <property type="project" value="TreeGrafter"/>
</dbReference>
<dbReference type="Pfam" id="PF00535">
    <property type="entry name" value="Glycos_transf_2"/>
    <property type="match status" value="1"/>
</dbReference>
<dbReference type="CDD" id="cd04187">
    <property type="entry name" value="DPM1_like_bac"/>
    <property type="match status" value="1"/>
</dbReference>
<dbReference type="PANTHER" id="PTHR48090">
    <property type="entry name" value="UNDECAPRENYL-PHOSPHATE 4-DEOXY-4-FORMAMIDO-L-ARABINOSE TRANSFERASE-RELATED"/>
    <property type="match status" value="1"/>
</dbReference>
<keyword evidence="1" id="KW-1003">Cell membrane</keyword>
<evidence type="ECO:0000256" key="8">
    <source>
        <dbReference type="SAM" id="Phobius"/>
    </source>
</evidence>
<dbReference type="FunFam" id="3.90.550.10:FF:000124">
    <property type="entry name" value="Glycosyl transferase family 2"/>
    <property type="match status" value="1"/>
</dbReference>
<keyword evidence="4 8" id="KW-0812">Transmembrane</keyword>
<protein>
    <submittedName>
        <fullName evidence="10">Glycosyltransferase</fullName>
    </submittedName>
</protein>
<evidence type="ECO:0000256" key="3">
    <source>
        <dbReference type="ARBA" id="ARBA00022679"/>
    </source>
</evidence>
<keyword evidence="11" id="KW-1185">Reference proteome</keyword>
<reference evidence="10 11" key="1">
    <citation type="journal article" date="2015" name="Microbes Environ.">
        <title>Distribution and evolution of nitrogen fixation genes in the phylum bacteroidetes.</title>
        <authorList>
            <person name="Inoue J."/>
            <person name="Oshima K."/>
            <person name="Suda W."/>
            <person name="Sakamoto M."/>
            <person name="Iino T."/>
            <person name="Noda S."/>
            <person name="Hongoh Y."/>
            <person name="Hattori M."/>
            <person name="Ohkuma M."/>
        </authorList>
    </citation>
    <scope>NUCLEOTIDE SEQUENCE [LARGE SCALE GENOMIC DNA]</scope>
    <source>
        <strain evidence="10 11">JCM 15093</strain>
    </source>
</reference>
<keyword evidence="3 10" id="KW-0808">Transferase</keyword>
<dbReference type="AlphaFoldDB" id="A0A069D5K7"/>
<dbReference type="OrthoDB" id="9807778at2"/>
<dbReference type="eggNOG" id="COG0463">
    <property type="taxonomic scope" value="Bacteria"/>
</dbReference>
<feature type="transmembrane region" description="Helical" evidence="8">
    <location>
        <begin position="236"/>
        <end position="257"/>
    </location>
</feature>
<proteinExistence type="predicted"/>
<evidence type="ECO:0000256" key="2">
    <source>
        <dbReference type="ARBA" id="ARBA00022676"/>
    </source>
</evidence>
<dbReference type="SUPFAM" id="SSF53448">
    <property type="entry name" value="Nucleotide-diphospho-sugar transferases"/>
    <property type="match status" value="1"/>
</dbReference>
<evidence type="ECO:0000256" key="5">
    <source>
        <dbReference type="ARBA" id="ARBA00022985"/>
    </source>
</evidence>
<accession>A0A069D5K7</accession>
<evidence type="ECO:0000256" key="1">
    <source>
        <dbReference type="ARBA" id="ARBA00022475"/>
    </source>
</evidence>
<evidence type="ECO:0000313" key="11">
    <source>
        <dbReference type="Proteomes" id="UP000027601"/>
    </source>
</evidence>
<dbReference type="STRING" id="1121097.GCA_000428125_03073"/>
<evidence type="ECO:0000256" key="6">
    <source>
        <dbReference type="ARBA" id="ARBA00022989"/>
    </source>
</evidence>
<dbReference type="Gene3D" id="3.90.550.10">
    <property type="entry name" value="Spore Coat Polysaccharide Biosynthesis Protein SpsA, Chain A"/>
    <property type="match status" value="1"/>
</dbReference>